<gene>
    <name evidence="1" type="ORF">HMEPL2_26880</name>
</gene>
<dbReference type="EMBL" id="AP022869">
    <property type="protein sequence ID" value="BCB72337.1"/>
    <property type="molecule type" value="Genomic_DNA"/>
</dbReference>
<sequence>MHKHIEWDEPGSASIAALFKDDPEHTPPPYPGAVLSARYQGRIVRVKVEAYREEDAVSIGSVAAILDQRGHRFQSHQNLNVGDMVRLPDDKRAIERWEEDEDEDEDEEKE</sequence>
<protein>
    <submittedName>
        <fullName evidence="1">Uncharacterized protein</fullName>
    </submittedName>
</protein>
<dbReference type="AlphaFoldDB" id="A0A6F8XGL9"/>
<dbReference type="Proteomes" id="UP000501053">
    <property type="component" value="Chromosome"/>
</dbReference>
<keyword evidence="2" id="KW-1185">Reference proteome</keyword>
<reference evidence="1 2" key="1">
    <citation type="submission" date="2020-03" db="EMBL/GenBank/DDBJ databases">
        <title>Complete Genome Sequence of Halomonas meridiana strain Eplume2, isolated from hydrothermal-plume in the north east Pacific Ocean.</title>
        <authorList>
            <person name="Kurihara Y."/>
            <person name="Kawai S."/>
            <person name="Sakai A."/>
            <person name="Galipon J."/>
            <person name="Arakawa K."/>
        </authorList>
    </citation>
    <scope>NUCLEOTIDE SEQUENCE [LARGE SCALE GENOMIC DNA]</scope>
    <source>
        <strain evidence="1 2">Eplume2</strain>
    </source>
</reference>
<accession>A0A6F8XGL9</accession>
<name>A0A6F8XGL9_9GAMM</name>
<organism evidence="1 2">
    <name type="scientific">Vreelandella aquamarina</name>
    <dbReference type="NCBI Taxonomy" id="77097"/>
    <lineage>
        <taxon>Bacteria</taxon>
        <taxon>Pseudomonadati</taxon>
        <taxon>Pseudomonadota</taxon>
        <taxon>Gammaproteobacteria</taxon>
        <taxon>Oceanospirillales</taxon>
        <taxon>Halomonadaceae</taxon>
        <taxon>Vreelandella</taxon>
    </lineage>
</organism>
<dbReference type="RefSeq" id="WP_172515229.1">
    <property type="nucleotide sequence ID" value="NZ_AP022869.1"/>
</dbReference>
<evidence type="ECO:0000313" key="1">
    <source>
        <dbReference type="EMBL" id="BCB72337.1"/>
    </source>
</evidence>
<proteinExistence type="predicted"/>
<evidence type="ECO:0000313" key="2">
    <source>
        <dbReference type="Proteomes" id="UP000501053"/>
    </source>
</evidence>